<feature type="region of interest" description="Disordered" evidence="4">
    <location>
        <begin position="272"/>
        <end position="366"/>
    </location>
</feature>
<dbReference type="GeneID" id="13542995"/>
<evidence type="ECO:0000256" key="3">
    <source>
        <dbReference type="ARBA" id="ARBA00023186"/>
    </source>
</evidence>
<feature type="compositionally biased region" description="Basic and acidic residues" evidence="4">
    <location>
        <begin position="316"/>
        <end position="327"/>
    </location>
</feature>
<comment type="similarity">
    <text evidence="1">Belongs to the synembryn family.</text>
</comment>
<keyword evidence="2" id="KW-0344">Guanine-nucleotide releasing factor</keyword>
<name>H6QPU4_PUCGT</name>
<dbReference type="InterPro" id="IPR019318">
    <property type="entry name" value="Gua_nucleotide_exch_fac_Ric8"/>
</dbReference>
<evidence type="ECO:0000313" key="6">
    <source>
        <dbReference type="Proteomes" id="UP000008783"/>
    </source>
</evidence>
<evidence type="ECO:0000256" key="1">
    <source>
        <dbReference type="ARBA" id="ARBA00009049"/>
    </source>
</evidence>
<dbReference type="eggNOG" id="KOG4464">
    <property type="taxonomic scope" value="Eukaryota"/>
</dbReference>
<dbReference type="GO" id="GO:0005085">
    <property type="term" value="F:guanyl-nucleotide exchange factor activity"/>
    <property type="evidence" value="ECO:0000318"/>
    <property type="project" value="GO_Central"/>
</dbReference>
<reference evidence="6" key="1">
    <citation type="journal article" date="2011" name="Proc. Natl. Acad. Sci. U.S.A.">
        <title>Obligate biotrophy features unraveled by the genomic analysis of rust fungi.</title>
        <authorList>
            <person name="Duplessis S."/>
            <person name="Cuomo C.A."/>
            <person name="Lin Y.-C."/>
            <person name="Aerts A."/>
            <person name="Tisserant E."/>
            <person name="Veneault-Fourrey C."/>
            <person name="Joly D.L."/>
            <person name="Hacquard S."/>
            <person name="Amselem J."/>
            <person name="Cantarel B.L."/>
            <person name="Chiu R."/>
            <person name="Coutinho P.M."/>
            <person name="Feau N."/>
            <person name="Field M."/>
            <person name="Frey P."/>
            <person name="Gelhaye E."/>
            <person name="Goldberg J."/>
            <person name="Grabherr M.G."/>
            <person name="Kodira C.D."/>
            <person name="Kohler A."/>
            <person name="Kuees U."/>
            <person name="Lindquist E.A."/>
            <person name="Lucas S.M."/>
            <person name="Mago R."/>
            <person name="Mauceli E."/>
            <person name="Morin E."/>
            <person name="Murat C."/>
            <person name="Pangilinan J.L."/>
            <person name="Park R."/>
            <person name="Pearson M."/>
            <person name="Quesneville H."/>
            <person name="Rouhier N."/>
            <person name="Sakthikumar S."/>
            <person name="Salamov A.A."/>
            <person name="Schmutz J."/>
            <person name="Selles B."/>
            <person name="Shapiro H."/>
            <person name="Tanguay P."/>
            <person name="Tuskan G.A."/>
            <person name="Henrissat B."/>
            <person name="Van de Peer Y."/>
            <person name="Rouze P."/>
            <person name="Ellis J.G."/>
            <person name="Dodds P.N."/>
            <person name="Schein J.E."/>
            <person name="Zhong S."/>
            <person name="Hamelin R.C."/>
            <person name="Grigoriev I.V."/>
            <person name="Szabo L.J."/>
            <person name="Martin F."/>
        </authorList>
    </citation>
    <scope>NUCLEOTIDE SEQUENCE [LARGE SCALE GENOMIC DNA]</scope>
    <source>
        <strain evidence="6">CRL 75-36-700-3 / race SCCL</strain>
    </source>
</reference>
<evidence type="ECO:0000313" key="5">
    <source>
        <dbReference type="EMBL" id="EHS64331.1"/>
    </source>
</evidence>
<keyword evidence="3" id="KW-0143">Chaperone</keyword>
<dbReference type="Proteomes" id="UP000008783">
    <property type="component" value="Unassembled WGS sequence"/>
</dbReference>
<dbReference type="GO" id="GO:0005737">
    <property type="term" value="C:cytoplasm"/>
    <property type="evidence" value="ECO:0000318"/>
    <property type="project" value="GO_Central"/>
</dbReference>
<dbReference type="HOGENOM" id="CLU_389391_0_0_1"/>
<dbReference type="EMBL" id="DS178267">
    <property type="protein sequence ID" value="EHS64331.1"/>
    <property type="molecule type" value="Genomic_DNA"/>
</dbReference>
<dbReference type="GO" id="GO:0001965">
    <property type="term" value="F:G-protein alpha-subunit binding"/>
    <property type="evidence" value="ECO:0000318"/>
    <property type="project" value="GO_Central"/>
</dbReference>
<feature type="compositionally biased region" description="Low complexity" evidence="4">
    <location>
        <begin position="275"/>
        <end position="289"/>
    </location>
</feature>
<dbReference type="Pfam" id="PF10165">
    <property type="entry name" value="Ric8"/>
    <property type="match status" value="1"/>
</dbReference>
<dbReference type="RefSeq" id="XP_003890487.1">
    <property type="nucleotide sequence ID" value="XM_003890438.1"/>
</dbReference>
<evidence type="ECO:0000256" key="4">
    <source>
        <dbReference type="SAM" id="MobiDB-lite"/>
    </source>
</evidence>
<organism evidence="5 6">
    <name type="scientific">Puccinia graminis f. sp. tritici (strain CRL 75-36-700-3 / race SCCL)</name>
    <name type="common">Black stem rust fungus</name>
    <dbReference type="NCBI Taxonomy" id="418459"/>
    <lineage>
        <taxon>Eukaryota</taxon>
        <taxon>Fungi</taxon>
        <taxon>Dikarya</taxon>
        <taxon>Basidiomycota</taxon>
        <taxon>Pucciniomycotina</taxon>
        <taxon>Pucciniomycetes</taxon>
        <taxon>Pucciniales</taxon>
        <taxon>Pucciniaceae</taxon>
        <taxon>Puccinia</taxon>
    </lineage>
</organism>
<evidence type="ECO:0000256" key="2">
    <source>
        <dbReference type="ARBA" id="ARBA00022658"/>
    </source>
</evidence>
<proteinExistence type="inferred from homology"/>
<dbReference type="AlphaFoldDB" id="H6QPU4"/>
<gene>
    <name evidence="5" type="ORF">PGTG_20941</name>
</gene>
<dbReference type="VEuPathDB" id="FungiDB:PGTG_20941"/>
<keyword evidence="6" id="KW-1185">Reference proteome</keyword>
<feature type="compositionally biased region" description="Basic residues" evidence="4">
    <location>
        <begin position="342"/>
        <end position="358"/>
    </location>
</feature>
<protein>
    <submittedName>
        <fullName evidence="5">Uncharacterized protein</fullName>
    </submittedName>
</protein>
<dbReference type="GO" id="GO:0007186">
    <property type="term" value="P:G protein-coupled receptor signaling pathway"/>
    <property type="evidence" value="ECO:0000318"/>
    <property type="project" value="GO_Central"/>
</dbReference>
<accession>H6QPU4</accession>
<dbReference type="STRING" id="418459.H6QPU4"/>
<dbReference type="InParanoid" id="H6QPU4"/>
<dbReference type="KEGG" id="pgr:PGTG_20941"/>
<dbReference type="PANTHER" id="PTHR12425:SF5">
    <property type="entry name" value="SYNEMBRYN"/>
    <property type="match status" value="1"/>
</dbReference>
<dbReference type="OrthoDB" id="5585685at2759"/>
<dbReference type="PANTHER" id="PTHR12425">
    <property type="entry name" value="SYNEMBRYN"/>
    <property type="match status" value="1"/>
</dbReference>
<sequence length="709" mass="79057">MLIHKHVYTTCTLSIVERRKDLTASKAFDQLIDYLEKSPTDLDPAFRRSTIRVIILDLDAHLSGRTDWSTETTLRALVTLKFLGRSSIATDDLVSHLPLFTRYANLLPPLSPQSDDPKSTTIRSAFSPPIVQESLRILANALFLHPLSRSSLDLLPALSPLVELAAGPSDRSPNPGPQQNPIPFLASRLIFLITAVPSILVVEVIEKTELISCFERSFKHQLLNRSQSQEAVSHPSSIPQDVLIEHLKIIFNLMVHYPKSVLQFGQPTSPTIGQSPFTSSSDSNGSNDPPVSPSRRASLKTRLMNQISIKKITRRTRSEASNIKEQEPLDQISTYQDDHRPSHSKNSRSPHNRSHSKTSSRVPSVDQDVEGLDNVIDPHNHVFAGLLPHLVHLFLLEPIPNPPNLKPPLTSFMHTFLNFLPFTSSFFIHEYTLPNDSNWDPNIPPVIAKLVNLIDQVTCYYCPGDPDDRSAKAKCHADSIDLEVDLTQIVLLTANLISPHTSPHPSTPIGLSKKSREALIERVVPSNIDRSVALNKQDNLIGRILRLMNSVGFESLKHTCGAFLNALYAEDTDRLSSQVGYGPIAGYLLSIGKAGLNPDSKHSPAAEINPITGTYWPSGESSESAQSPMTEFEKEQEAERMCSLFDRMNRSGIISATDPRKLAVESGRFQEIEQSVDAEEDEEEKLEEMKALRELELYKERKNKKNVDH</sequence>